<evidence type="ECO:0000313" key="9">
    <source>
        <dbReference type="EMBL" id="MFC7274119.1"/>
    </source>
</evidence>
<accession>A0ABW2HLL7</accession>
<keyword evidence="10" id="KW-1185">Reference proteome</keyword>
<name>A0ABW2HLL7_9ACTN</name>
<feature type="domain" description="ABC transporter substrate-binding protein PnrA-like" evidence="8">
    <location>
        <begin position="49"/>
        <end position="337"/>
    </location>
</feature>
<feature type="signal peptide" evidence="7">
    <location>
        <begin position="1"/>
        <end position="23"/>
    </location>
</feature>
<gene>
    <name evidence="9" type="ORF">ACFQS1_09025</name>
</gene>
<dbReference type="Proteomes" id="UP001596548">
    <property type="component" value="Unassembled WGS sequence"/>
</dbReference>
<proteinExistence type="inferred from homology"/>
<dbReference type="Gene3D" id="3.40.50.2300">
    <property type="match status" value="2"/>
</dbReference>
<dbReference type="EMBL" id="JBHTBJ010000004">
    <property type="protein sequence ID" value="MFC7274119.1"/>
    <property type="molecule type" value="Genomic_DNA"/>
</dbReference>
<evidence type="ECO:0000259" key="8">
    <source>
        <dbReference type="Pfam" id="PF02608"/>
    </source>
</evidence>
<comment type="subcellular location">
    <subcellularLocation>
        <location evidence="1">Cell membrane</location>
        <topology evidence="1">Lipid-anchor</topology>
    </subcellularLocation>
</comment>
<dbReference type="CDD" id="cd06354">
    <property type="entry name" value="PBP1_PrnA-like"/>
    <property type="match status" value="1"/>
</dbReference>
<evidence type="ECO:0000256" key="6">
    <source>
        <dbReference type="ARBA" id="ARBA00023288"/>
    </source>
</evidence>
<dbReference type="InterPro" id="IPR028082">
    <property type="entry name" value="Peripla_BP_I"/>
</dbReference>
<dbReference type="PROSITE" id="PS51257">
    <property type="entry name" value="PROKAR_LIPOPROTEIN"/>
    <property type="match status" value="1"/>
</dbReference>
<dbReference type="Pfam" id="PF02608">
    <property type="entry name" value="Bmp"/>
    <property type="match status" value="1"/>
</dbReference>
<protein>
    <submittedName>
        <fullName evidence="9">BMP family protein</fullName>
    </submittedName>
</protein>
<keyword evidence="6" id="KW-0449">Lipoprotein</keyword>
<keyword evidence="3" id="KW-1003">Cell membrane</keyword>
<sequence>MRPVRGKRILAILAAGGLTLAAAACGDAPDETPSGGSSGAATAAAYKACMVTDTGGIDDKSFNASAWAGLQAAKTQAANIEPSYVASTAEADYEPNLRGFVTKKCNFILSVGGLMGDATKKVASENTDSQFAIVDSGSTGANVYPMQFATQQAAFLAGYLAAGYSKTGTVATFGGLKIPPVTVFMDGFADGVAHYNQVKGKSVKLLGWDKAKQAGSFTEDFASPAKGKALANTFVGQRADVILPVAGGTGLGAAEVAQGSGGKVSIIWVDQDGCKSAAQYCSVFMTTVVKNITDAVEKAAVAGASGQPLAATPGYLGTLENNGVELAPFNQFDSKIDAGLKSEVEALKADVISGKVKVESANAPK</sequence>
<dbReference type="SUPFAM" id="SSF53822">
    <property type="entry name" value="Periplasmic binding protein-like I"/>
    <property type="match status" value="1"/>
</dbReference>
<dbReference type="PANTHER" id="PTHR34296">
    <property type="entry name" value="TRANSCRIPTIONAL ACTIVATOR PROTEIN MED"/>
    <property type="match status" value="1"/>
</dbReference>
<dbReference type="InterPro" id="IPR003760">
    <property type="entry name" value="PnrA-like"/>
</dbReference>
<comment type="similarity">
    <text evidence="2">Belongs to the BMP lipoprotein family.</text>
</comment>
<comment type="caution">
    <text evidence="9">The sequence shown here is derived from an EMBL/GenBank/DDBJ whole genome shotgun (WGS) entry which is preliminary data.</text>
</comment>
<evidence type="ECO:0000256" key="1">
    <source>
        <dbReference type="ARBA" id="ARBA00004193"/>
    </source>
</evidence>
<evidence type="ECO:0000313" key="10">
    <source>
        <dbReference type="Proteomes" id="UP001596548"/>
    </source>
</evidence>
<feature type="chain" id="PRO_5045810998" evidence="7">
    <location>
        <begin position="24"/>
        <end position="365"/>
    </location>
</feature>
<dbReference type="InterPro" id="IPR050957">
    <property type="entry name" value="BMP_lipoprotein"/>
</dbReference>
<organism evidence="9 10">
    <name type="scientific">Paractinoplanes rhizophilus</name>
    <dbReference type="NCBI Taxonomy" id="1416877"/>
    <lineage>
        <taxon>Bacteria</taxon>
        <taxon>Bacillati</taxon>
        <taxon>Actinomycetota</taxon>
        <taxon>Actinomycetes</taxon>
        <taxon>Micromonosporales</taxon>
        <taxon>Micromonosporaceae</taxon>
        <taxon>Paractinoplanes</taxon>
    </lineage>
</organism>
<evidence type="ECO:0000256" key="7">
    <source>
        <dbReference type="SAM" id="SignalP"/>
    </source>
</evidence>
<evidence type="ECO:0000256" key="2">
    <source>
        <dbReference type="ARBA" id="ARBA00008610"/>
    </source>
</evidence>
<evidence type="ECO:0000256" key="4">
    <source>
        <dbReference type="ARBA" id="ARBA00022729"/>
    </source>
</evidence>
<reference evidence="10" key="1">
    <citation type="journal article" date="2019" name="Int. J. Syst. Evol. Microbiol.">
        <title>The Global Catalogue of Microorganisms (GCM) 10K type strain sequencing project: providing services to taxonomists for standard genome sequencing and annotation.</title>
        <authorList>
            <consortium name="The Broad Institute Genomics Platform"/>
            <consortium name="The Broad Institute Genome Sequencing Center for Infectious Disease"/>
            <person name="Wu L."/>
            <person name="Ma J."/>
        </authorList>
    </citation>
    <scope>NUCLEOTIDE SEQUENCE [LARGE SCALE GENOMIC DNA]</scope>
    <source>
        <strain evidence="10">XZYJT-10</strain>
    </source>
</reference>
<keyword evidence="4 7" id="KW-0732">Signal</keyword>
<evidence type="ECO:0000256" key="5">
    <source>
        <dbReference type="ARBA" id="ARBA00023136"/>
    </source>
</evidence>
<keyword evidence="5" id="KW-0472">Membrane</keyword>
<dbReference type="RefSeq" id="WP_378965744.1">
    <property type="nucleotide sequence ID" value="NZ_JBHTBJ010000004.1"/>
</dbReference>
<dbReference type="PANTHER" id="PTHR34296:SF2">
    <property type="entry name" value="ABC TRANSPORTER GUANOSINE-BINDING PROTEIN NUPN"/>
    <property type="match status" value="1"/>
</dbReference>
<evidence type="ECO:0000256" key="3">
    <source>
        <dbReference type="ARBA" id="ARBA00022475"/>
    </source>
</evidence>